<dbReference type="STRING" id="225324.SAMN02745126_04890"/>
<keyword evidence="1" id="KW-1133">Transmembrane helix</keyword>
<dbReference type="RefSeq" id="WP_085936647.1">
    <property type="nucleotide sequence ID" value="NZ_FUWJ01000009.1"/>
</dbReference>
<dbReference type="OrthoDB" id="8157526at2"/>
<dbReference type="InterPro" id="IPR021354">
    <property type="entry name" value="DUF2975"/>
</dbReference>
<dbReference type="AlphaFoldDB" id="A0A1T4SPF6"/>
<feature type="transmembrane region" description="Helical" evidence="1">
    <location>
        <begin position="135"/>
        <end position="158"/>
    </location>
</feature>
<evidence type="ECO:0000256" key="1">
    <source>
        <dbReference type="SAM" id="Phobius"/>
    </source>
</evidence>
<dbReference type="Proteomes" id="UP000190092">
    <property type="component" value="Unassembled WGS sequence"/>
</dbReference>
<accession>A0A1T4SPF6</accession>
<proteinExistence type="predicted"/>
<evidence type="ECO:0008006" key="4">
    <source>
        <dbReference type="Google" id="ProtNLM"/>
    </source>
</evidence>
<sequence length="176" mass="18938">MSQRRIKTLSHRLSLLCGGLILMIPVVCILYWGMSSTEAISRQFLGEPGAILQLSGAQRRMAVVLTAIAVVPLGLALASLRQLLRLYAEGTIFDAQNVAAIGKIGKWLVWFGVAQFVDATLIPLVLTLSNPPGHRILSITLSMGVIEAVLLGAVMLVIAHVMDEARIIADEQAQTV</sequence>
<keyword evidence="3" id="KW-1185">Reference proteome</keyword>
<keyword evidence="1" id="KW-0472">Membrane</keyword>
<protein>
    <recommendedName>
        <fullName evidence="4">DUF2975 domain-containing protein</fullName>
    </recommendedName>
</protein>
<evidence type="ECO:0000313" key="2">
    <source>
        <dbReference type="EMBL" id="SKA30129.1"/>
    </source>
</evidence>
<keyword evidence="1" id="KW-0812">Transmembrane</keyword>
<feature type="transmembrane region" description="Helical" evidence="1">
    <location>
        <begin position="61"/>
        <end position="80"/>
    </location>
</feature>
<gene>
    <name evidence="2" type="ORF">SAMN02745126_04890</name>
</gene>
<organism evidence="2 3">
    <name type="scientific">Enhydrobacter aerosaccus</name>
    <dbReference type="NCBI Taxonomy" id="225324"/>
    <lineage>
        <taxon>Bacteria</taxon>
        <taxon>Pseudomonadati</taxon>
        <taxon>Pseudomonadota</taxon>
        <taxon>Alphaproteobacteria</taxon>
        <taxon>Hyphomicrobiales</taxon>
        <taxon>Enhydrobacter</taxon>
    </lineage>
</organism>
<dbReference type="Pfam" id="PF11188">
    <property type="entry name" value="DUF2975"/>
    <property type="match status" value="1"/>
</dbReference>
<reference evidence="3" key="1">
    <citation type="submission" date="2017-02" db="EMBL/GenBank/DDBJ databases">
        <authorList>
            <person name="Varghese N."/>
            <person name="Submissions S."/>
        </authorList>
    </citation>
    <scope>NUCLEOTIDE SEQUENCE [LARGE SCALE GENOMIC DNA]</scope>
    <source>
        <strain evidence="3">ATCC 27094</strain>
    </source>
</reference>
<name>A0A1T4SPF6_9HYPH</name>
<feature type="transmembrane region" description="Helical" evidence="1">
    <location>
        <begin position="107"/>
        <end position="129"/>
    </location>
</feature>
<feature type="transmembrane region" description="Helical" evidence="1">
    <location>
        <begin position="12"/>
        <end position="34"/>
    </location>
</feature>
<evidence type="ECO:0000313" key="3">
    <source>
        <dbReference type="Proteomes" id="UP000190092"/>
    </source>
</evidence>
<dbReference type="EMBL" id="FUWJ01000009">
    <property type="protein sequence ID" value="SKA30129.1"/>
    <property type="molecule type" value="Genomic_DNA"/>
</dbReference>